<feature type="region of interest" description="Disordered" evidence="2">
    <location>
        <begin position="182"/>
        <end position="217"/>
    </location>
</feature>
<dbReference type="EMBL" id="CAUYUJ010018405">
    <property type="protein sequence ID" value="CAK0883358.1"/>
    <property type="molecule type" value="Genomic_DNA"/>
</dbReference>
<keyword evidence="4" id="KW-1185">Reference proteome</keyword>
<comment type="caution">
    <text evidence="3">The sequence shown here is derived from an EMBL/GenBank/DDBJ whole genome shotgun (WGS) entry which is preliminary data.</text>
</comment>
<organism evidence="3 4">
    <name type="scientific">Prorocentrum cordatum</name>
    <dbReference type="NCBI Taxonomy" id="2364126"/>
    <lineage>
        <taxon>Eukaryota</taxon>
        <taxon>Sar</taxon>
        <taxon>Alveolata</taxon>
        <taxon>Dinophyceae</taxon>
        <taxon>Prorocentrales</taxon>
        <taxon>Prorocentraceae</taxon>
        <taxon>Prorocentrum</taxon>
    </lineage>
</organism>
<evidence type="ECO:0000313" key="4">
    <source>
        <dbReference type="Proteomes" id="UP001189429"/>
    </source>
</evidence>
<gene>
    <name evidence="3" type="ORF">PCOR1329_LOCUS65595</name>
</gene>
<protein>
    <submittedName>
        <fullName evidence="3">Uncharacterized protein</fullName>
    </submittedName>
</protein>
<feature type="non-terminal residue" evidence="3">
    <location>
        <position position="447"/>
    </location>
</feature>
<evidence type="ECO:0000313" key="3">
    <source>
        <dbReference type="EMBL" id="CAK0883358.1"/>
    </source>
</evidence>
<accession>A0ABN9WAT8</accession>
<keyword evidence="1" id="KW-0175">Coiled coil</keyword>
<feature type="compositionally biased region" description="Low complexity" evidence="2">
    <location>
        <begin position="182"/>
        <end position="201"/>
    </location>
</feature>
<feature type="coiled-coil region" evidence="1">
    <location>
        <begin position="52"/>
        <end position="79"/>
    </location>
</feature>
<dbReference type="Proteomes" id="UP001189429">
    <property type="component" value="Unassembled WGS sequence"/>
</dbReference>
<proteinExistence type="predicted"/>
<evidence type="ECO:0000256" key="2">
    <source>
        <dbReference type="SAM" id="MobiDB-lite"/>
    </source>
</evidence>
<name>A0ABN9WAT8_9DINO</name>
<sequence length="447" mass="47049">VSEESRSRFVRYSDEDLAHVKALMCESDWQAIRLQCCLLQQQLGSLSAVKPVRSTQVAADEASKRLQRARGEFERKKEAAHAALQAAYAQEQQAAKLQAELDEPVEKARRAMADPPLAAAQADDPYKAGITKYTTMVRSVADSLGGVDLGELAGSLTAPIAALNGDVAACEASLAQPVAAPAPAAPAVGAPPQDGAAPPATGAGGEHLAAGDEDGGEAKLSLTPEAVAAAAESSCEGDAEKRKWLEGRGRGSKWKLAALNMNAYSNLDKCLTAQIDVSDAVLFQETRLSGVVLANVHLESGAGVGGLNFAALRDAARRLKGHGRSCVAGGGFNCTKAELAQSGAPRHFDGARVETLEPTCVQPMRSIDRFIASISLRVLSVEVISGSPAWPRRPVVLGLEASRGRPYIRVMDLPKSPPLARPAGRARRAHDVPWASVGKDVQQLLRI</sequence>
<evidence type="ECO:0000256" key="1">
    <source>
        <dbReference type="SAM" id="Coils"/>
    </source>
</evidence>
<reference evidence="3" key="1">
    <citation type="submission" date="2023-10" db="EMBL/GenBank/DDBJ databases">
        <authorList>
            <person name="Chen Y."/>
            <person name="Shah S."/>
            <person name="Dougan E. K."/>
            <person name="Thang M."/>
            <person name="Chan C."/>
        </authorList>
    </citation>
    <scope>NUCLEOTIDE SEQUENCE [LARGE SCALE GENOMIC DNA]</scope>
</reference>
<feature type="non-terminal residue" evidence="3">
    <location>
        <position position="1"/>
    </location>
</feature>